<dbReference type="Pfam" id="PF24801">
    <property type="entry name" value="FNIII-A_GpJ"/>
    <property type="match status" value="1"/>
</dbReference>
<evidence type="ECO:0000259" key="4">
    <source>
        <dbReference type="Pfam" id="PF24801"/>
    </source>
</evidence>
<feature type="coiled-coil region" evidence="1">
    <location>
        <begin position="1568"/>
        <end position="1641"/>
    </location>
</feature>
<dbReference type="InterPro" id="IPR053171">
    <property type="entry name" value="Viral_Tip_Attach_Protein"/>
</dbReference>
<reference evidence="5" key="1">
    <citation type="submission" date="2024-03" db="EMBL/GenBank/DDBJ databases">
        <title>Psychrobacter raelis sp. nov. isolated from a dog with peritonitis.</title>
        <authorList>
            <person name="Schiavone A."/>
            <person name="Manzulli V."/>
            <person name="Camarda A."/>
            <person name="Cafiero M.A."/>
            <person name="Vasco I."/>
            <person name="Marino L."/>
            <person name="Pennuzzi G."/>
            <person name="Serrecchia L."/>
            <person name="Galante D."/>
            <person name="Pugliese N."/>
        </authorList>
    </citation>
    <scope>NUCLEOTIDE SEQUENCE</scope>
    <source>
        <strain evidence="5">PraFG1</strain>
    </source>
</reference>
<protein>
    <submittedName>
        <fullName evidence="5">Phage tail protein</fullName>
    </submittedName>
</protein>
<feature type="domain" description="Tip attachment protein J central straight fiber" evidence="2">
    <location>
        <begin position="2423"/>
        <end position="2554"/>
    </location>
</feature>
<dbReference type="PANTHER" id="PTHR36251:SF2">
    <property type="entry name" value="GIFSY-2 PROPHAGE HOST SPECIFICITY PROTEIN J, PHAGE LAMBDA"/>
    <property type="match status" value="1"/>
</dbReference>
<proteinExistence type="predicted"/>
<feature type="coiled-coil region" evidence="1">
    <location>
        <begin position="818"/>
        <end position="892"/>
    </location>
</feature>
<dbReference type="InterPro" id="IPR032876">
    <property type="entry name" value="J_dom"/>
</dbReference>
<dbReference type="RefSeq" id="WP_241879148.1">
    <property type="nucleotide sequence ID" value="NZ_CP093310.2"/>
</dbReference>
<feature type="coiled-coil region" evidence="1">
    <location>
        <begin position="1272"/>
        <end position="1345"/>
    </location>
</feature>
<feature type="coiled-coil region" evidence="1">
    <location>
        <begin position="2160"/>
        <end position="2233"/>
    </location>
</feature>
<keyword evidence="6" id="KW-1185">Reference proteome</keyword>
<dbReference type="Gene3D" id="2.60.40.10">
    <property type="entry name" value="Immunoglobulins"/>
    <property type="match status" value="1"/>
</dbReference>
<feature type="domain" description="Tip attachment protein J" evidence="3">
    <location>
        <begin position="329"/>
        <end position="488"/>
    </location>
</feature>
<dbReference type="InterPro" id="IPR015406">
    <property type="entry name" value="GpJ_CSF"/>
</dbReference>
<dbReference type="Pfam" id="PF13550">
    <property type="entry name" value="Phage-tail_3"/>
    <property type="match status" value="1"/>
</dbReference>
<evidence type="ECO:0000259" key="2">
    <source>
        <dbReference type="Pfam" id="PF09327"/>
    </source>
</evidence>
<name>A0AAT9PGG0_9GAMM</name>
<feature type="coiled-coil region" evidence="1">
    <location>
        <begin position="1864"/>
        <end position="1937"/>
    </location>
</feature>
<organism evidence="5 6">
    <name type="scientific">Psychrobacter raelei</name>
    <dbReference type="NCBI Taxonomy" id="2565531"/>
    <lineage>
        <taxon>Bacteria</taxon>
        <taxon>Pseudomonadati</taxon>
        <taxon>Pseudomonadota</taxon>
        <taxon>Gammaproteobacteria</taxon>
        <taxon>Moraxellales</taxon>
        <taxon>Moraxellaceae</taxon>
        <taxon>Psychrobacter</taxon>
    </lineage>
</organism>
<sequence>MGGGGGKGGGGGHTPIEYPNTLESAQRLKIIDLLCEGVAGQDVTFKNIYLDNTPIQNVDGSYNFTGIRVSALPGTHNQDYLAGFDSTDKIVSVGAEVKASKPITRTITDPLVDSVRVTLALGSLVEMKDNGDRVGSSVSLTVRCGNRDYPVTISGKTTSAYHQDVVLTDLPDAPFNISVRRNTPDSTSDSTSNATHWVSYVESIDAKFNYPNSVVVGLEIDSAQFGNKIPTRTYLNKWTQIKVPDNYDPVKRTYDGIWLGEFKTAWSNNPAWVFYDLVTDKRYGLGDRLGDFGCDKWSLYQIAKYCDQIVPDGFGGEEPRFTCNAYLSEPRDAKALLDDLASVFRGIAVWDGQMVTALQDAKKDPVATYTNSNVVDGAFAYSGAAQKTIFTAVHVKYNDKADNYATKTEYVANDEAIKRYGLNVKQVTAFGCTSRGQAARVGKWLIETSIREQQMVSFKVGREGIRHLPFDIIEIADNDYAGDMIAGRVLSVAGNTITADRAMGDIKNIRYYANGQSKTVSVQSVNGTKITLTDTPVGIEQLGVFSATKTDVKPRLFRALSIKEDGDTYTISAVQHDENKEAVVDQGVTFEQDDTATKHTPQVSYGRVSKDGDELLIAWEGTNTTEYLIKVYKDGELYRSYSQDSAEIKLKGLPNGEYKAEIRGKSANGQLTEPVIKEWSIDYDIKGLKATPELFAIKLDWTNPTTVINKAKIEIYRSLSNNRATATKVATLSYPTDTFTQNGVKLSETHYFWLRLIDDQGNTGNWVAMSGQCSDDASQIVASINGKITQTELSKTLIDSLQSDIDTAKTQAVSSANADAASKVAAEAQARAQALQAEAQARAQALQAEVTARQQALAAQDKKQTDALTAKAQELSTQISEVEEVNDAQAKQLTTLTAKKDELVAGLEEERTARIEGDQAEASARQTLVSKVNNAESSITNLQSIKASKTEVASLARTGLQSEWQSAANTAKQQAIDAAKADAEAKANAAKSAAQEYANAQVNAKSVSDKAYADGLISAEERRAIDDANAKLAAAKADAKAKADAAESAAKAHANAQVDAIEIGGRNHFQYKYLSDDSNWEGGSYKTPKQPIKLEPNTEYTIHIKKVDLTAGWGVLLLYTGEKDNKVGIDGSVYNNGGNSKIYHNVEKTFTVDETGNLWLSVYGPNITTYVEEAQIFRGTKLLDWTPAPEDVAEEINNTKASLDEFKQTQASKDQAQTIATNQALSRIGDAESSITNLQSTKASKTEVASLARTGLQSEWQSAANTAKQQAIDAAKADAEAKANAAKSAAQEYANAQVNAKSVSDKAYADGLISAEERRAIDDANAKLAAAKADAKAKADAAESAAKAHANAQVDAIEIGGRNHFQYKYLSDDSNWEGGSYKTPKQPIKLEPNTEYTIHIKKVDLTAGWGVLLLYTGEKDNKVGIGGSVYNNGGNSKIYHNVEKTFTVDETGNLWLSVYGPNITTYVEEAQIFRGTKLLDWTPAPEDVAEEINNTKASLDEFKQTQASKDQAQTIATNQALSRIGDAESSITNLQSTKASKTEVASLARTGLQSEWQSAANTAKQQAIDAAKADAEAKANAAKSAAQEYANAQVNAKSVSDKAYADGLISAEERRAIDDANAKLAAAKADAKAKADAAESAAKAHANAQVDAIEIGGRNHFQYKYLSDDSNWEGGSYKTPKQPIKLEPNTEYTIHIKKVDLTAGWGVLLLYTGEKDNKVGIDGSVYNNDGNSKIYHNVEKTFTVDETGNLWLSVYGPNITTYVEEAQIFRGTKLLDWTPAPEDVAEEINNTKASLDEFKQTQASKDQAQTIATNQALSRIGDAESSITNLQSTKASKTEVASLARTGLQSEWQSAANTAKQQAIDAAKADAEAKANAAKSAAQEYANAQVNAKSVSDKAYADGLISAEERRAIDDANAKLAAAKADAKAKADAAESAAKAHANAQVDAIEIGGRNHFQYKYLSDDSNWEGGSYKTPKQPIKLEPNTEYTIHIKKVDLTAGWGVLLLYTGEKDNKVGIGGSVYNNGGNSKIYHNVEKTFTVDETGNLWLSVYGPNITTYVEEAQIFRGTKLLDWTPAPEDVAEEINNTKASLDEFKQTQASKDQAQTIATNQALSRIGDAESSITNLQSTKASKTEVASLARTGLQSEWQSAANTAKQQAIDAAKADAEAKANAAKSAAQEYANAQVNAKSVSDKAYADGLISAEERRAIDDANAKLAAAKADAKAKADAAESAAKAHANAQVDAIEIGGRNHFQYKYLSDDSNWEGGSYKTPKQPIKLEPNTEYTIHIKKVDLTAGWGVLLLYTGEKDNKVGIDGSVYNNDGNSKIYHNVEKTFTVDETGNLWLSVYGPNITTYVEEAQIFRGTKLLDWTPAPEDVAEEINNTKASLDEFKQTQASKDQAQTVATNQALSRIGTAEGKITTLQNTSVTKDKAQSTHTIKTQAIAGGKRAIAGIAVGAMASEQTAESQVIVMADKFGVVRDAGDGVVKPMFSLVNNQAVFNGDLIADGTILGKHIKANQTISAPIINGGELNINNRFIVDRYGNLTALSGRFEGTVLADKISGTIDIESMKRSAWTPSYLVKMSNYYATNGYLLYNPDEPMKDKTLRLPSFGGFTFIAPEYGGGGQVQTVEFSIAVRAGKKTNVSQYLVNLNDILYVKVFSPGGVYEKKYTQGQSEINFELQEGYNTVVFVLANSGGSTAMTVLGDFIDNVNVKFA</sequence>
<evidence type="ECO:0000256" key="1">
    <source>
        <dbReference type="SAM" id="Coils"/>
    </source>
</evidence>
<dbReference type="Pfam" id="PF09327">
    <property type="entry name" value="Phage_Tail_Tip"/>
    <property type="match status" value="1"/>
</dbReference>
<dbReference type="InterPro" id="IPR055385">
    <property type="entry name" value="GpJ_HDII-ins2"/>
</dbReference>
<dbReference type="Proteomes" id="UP000829560">
    <property type="component" value="Chromosome"/>
</dbReference>
<dbReference type="InterPro" id="IPR013783">
    <property type="entry name" value="Ig-like_fold"/>
</dbReference>
<accession>A0AAT9PGG0</accession>
<gene>
    <name evidence="5" type="ORF">MN210_03435</name>
</gene>
<evidence type="ECO:0000259" key="3">
    <source>
        <dbReference type="Pfam" id="PF13550"/>
    </source>
</evidence>
<keyword evidence="1" id="KW-0175">Coiled coil</keyword>
<evidence type="ECO:0000313" key="5">
    <source>
        <dbReference type="EMBL" id="UNK05851.1"/>
    </source>
</evidence>
<feature type="domain" description="Tip attachment protein J HDII-ins2" evidence="4">
    <location>
        <begin position="91"/>
        <end position="206"/>
    </location>
</feature>
<evidence type="ECO:0000313" key="6">
    <source>
        <dbReference type="Proteomes" id="UP000829560"/>
    </source>
</evidence>
<feature type="coiled-coil region" evidence="1">
    <location>
        <begin position="976"/>
        <end position="1049"/>
    </location>
</feature>
<dbReference type="KEGG" id="prae:MN210_03435"/>
<dbReference type="PANTHER" id="PTHR36251">
    <property type="entry name" value="FELS-1 PROPHAGE HOST SPECIFICITY PROTEIN-RELATED"/>
    <property type="match status" value="1"/>
</dbReference>
<dbReference type="EMBL" id="CP093310">
    <property type="protein sequence ID" value="UNK05851.1"/>
    <property type="molecule type" value="Genomic_DNA"/>
</dbReference>